<sequence length="57" mass="6684">MGIAQNPTPNTWSDNDFKTMENTLQHCLSFIRFFLLNSHKKFANIKNYLNVNFIFGT</sequence>
<accession>U9UF54</accession>
<dbReference type="EMBL" id="KI278649">
    <property type="protein sequence ID" value="ESA19034.1"/>
    <property type="molecule type" value="Genomic_DNA"/>
</dbReference>
<dbReference type="HOGENOM" id="CLU_2997565_0_0_1"/>
<evidence type="ECO:0000313" key="1">
    <source>
        <dbReference type="EMBL" id="ESA19034.1"/>
    </source>
</evidence>
<organism evidence="1">
    <name type="scientific">Rhizophagus irregularis (strain DAOM 181602 / DAOM 197198 / MUCL 43194)</name>
    <name type="common">Arbuscular mycorrhizal fungus</name>
    <name type="synonym">Glomus intraradices</name>
    <dbReference type="NCBI Taxonomy" id="747089"/>
    <lineage>
        <taxon>Eukaryota</taxon>
        <taxon>Fungi</taxon>
        <taxon>Fungi incertae sedis</taxon>
        <taxon>Mucoromycota</taxon>
        <taxon>Glomeromycotina</taxon>
        <taxon>Glomeromycetes</taxon>
        <taxon>Glomerales</taxon>
        <taxon>Glomeraceae</taxon>
        <taxon>Rhizophagus</taxon>
    </lineage>
</organism>
<protein>
    <submittedName>
        <fullName evidence="1">Uncharacterized protein</fullName>
    </submittedName>
</protein>
<gene>
    <name evidence="1" type="ORF">GLOINDRAFT_344304</name>
</gene>
<dbReference type="AlphaFoldDB" id="U9UF54"/>
<reference evidence="1" key="1">
    <citation type="submission" date="2013-07" db="EMBL/GenBank/DDBJ databases">
        <title>The genome of an arbuscular mycorrhizal fungus provides insights into the evolution of the oldest plant symbiosis.</title>
        <authorList>
            <consortium name="DOE Joint Genome Institute"/>
            <person name="Tisserant E."/>
            <person name="Malbreil M."/>
            <person name="Kuo A."/>
            <person name="Kohler A."/>
            <person name="Symeonidi A."/>
            <person name="Balestrini R."/>
            <person name="Charron P."/>
            <person name="Duensing N."/>
            <person name="Frei-dit-Frey N."/>
            <person name="Gianinazzi-Pearson V."/>
            <person name="Gilbert B."/>
            <person name="Handa Y."/>
            <person name="Hijri M."/>
            <person name="Kaul R."/>
            <person name="Kawaguchi M."/>
            <person name="Krajinski F."/>
            <person name="Lammers P."/>
            <person name="Lapierre D."/>
            <person name="Masclaux F.G."/>
            <person name="Murat C."/>
            <person name="Morin E."/>
            <person name="Ndikumana S."/>
            <person name="Pagni M."/>
            <person name="Petitpierre D."/>
            <person name="Requena N."/>
            <person name="Rosikiewicz P."/>
            <person name="Riley R."/>
            <person name="Saito K."/>
            <person name="San Clemente H."/>
            <person name="Shapiro H."/>
            <person name="van Tuinen D."/>
            <person name="Becard G."/>
            <person name="Bonfante P."/>
            <person name="Paszkowski U."/>
            <person name="Shachar-Hill Y."/>
            <person name="Young J.P."/>
            <person name="Sanders I.R."/>
            <person name="Henrissat B."/>
            <person name="Rensing S.A."/>
            <person name="Grigoriev I.V."/>
            <person name="Corradi N."/>
            <person name="Roux C."/>
            <person name="Martin F."/>
        </authorList>
    </citation>
    <scope>NUCLEOTIDE SEQUENCE</scope>
    <source>
        <strain evidence="1">DAOM 197198</strain>
    </source>
</reference>
<proteinExistence type="predicted"/>
<name>U9UF54_RHIID</name>